<dbReference type="HOGENOM" id="CLU_2429404_0_0_1"/>
<dbReference type="OMA" id="MAIELYY"/>
<dbReference type="InterPro" id="IPR004045">
    <property type="entry name" value="Glutathione_S-Trfase_N"/>
</dbReference>
<dbReference type="PANTHER" id="PTHR43969">
    <property type="entry name" value="GLUTATHIONE S TRANSFERASE D10, ISOFORM A-RELATED"/>
    <property type="match status" value="1"/>
</dbReference>
<sequence>MDFYYKTTSSGCRAVLMTAKSIGVKLNLKSVDFYKKANFASELLQVNPKFNIPTLVDKDIILTEPRSIMIYLLDKYADESHILKPTNVYNEAEINQLL</sequence>
<dbReference type="Gene3D" id="3.40.30.10">
    <property type="entry name" value="Glutaredoxin"/>
    <property type="match status" value="1"/>
</dbReference>
<dbReference type="FunFam" id="3.40.30.10:FF:000034">
    <property type="entry name" value="glutathione S-transferase 1"/>
    <property type="match status" value="1"/>
</dbReference>
<accession>T1GEX6</accession>
<dbReference type="GO" id="GO:0006749">
    <property type="term" value="P:glutathione metabolic process"/>
    <property type="evidence" value="ECO:0007669"/>
    <property type="project" value="TreeGrafter"/>
</dbReference>
<dbReference type="PROSITE" id="PS50404">
    <property type="entry name" value="GST_NTER"/>
    <property type="match status" value="1"/>
</dbReference>
<keyword evidence="3" id="KW-1185">Reference proteome</keyword>
<evidence type="ECO:0000313" key="3">
    <source>
        <dbReference type="Proteomes" id="UP000015102"/>
    </source>
</evidence>
<protein>
    <recommendedName>
        <fullName evidence="1">GST N-terminal domain-containing protein</fullName>
    </recommendedName>
</protein>
<dbReference type="InterPro" id="IPR036249">
    <property type="entry name" value="Thioredoxin-like_sf"/>
</dbReference>
<evidence type="ECO:0000313" key="2">
    <source>
        <dbReference type="EnsemblMetazoa" id="MESCA001899-PA"/>
    </source>
</evidence>
<dbReference type="Proteomes" id="UP000015102">
    <property type="component" value="Unassembled WGS sequence"/>
</dbReference>
<dbReference type="GO" id="GO:0004364">
    <property type="term" value="F:glutathione transferase activity"/>
    <property type="evidence" value="ECO:0007669"/>
    <property type="project" value="TreeGrafter"/>
</dbReference>
<reference evidence="2" key="2">
    <citation type="submission" date="2015-06" db="UniProtKB">
        <authorList>
            <consortium name="EnsemblMetazoa"/>
        </authorList>
    </citation>
    <scope>IDENTIFICATION</scope>
</reference>
<dbReference type="SUPFAM" id="SSF52833">
    <property type="entry name" value="Thioredoxin-like"/>
    <property type="match status" value="1"/>
</dbReference>
<dbReference type="EMBL" id="CAQQ02390505">
    <property type="status" value="NOT_ANNOTATED_CDS"/>
    <property type="molecule type" value="Genomic_DNA"/>
</dbReference>
<evidence type="ECO:0000259" key="1">
    <source>
        <dbReference type="PROSITE" id="PS50404"/>
    </source>
</evidence>
<dbReference type="EnsemblMetazoa" id="MESCA001899-RA">
    <property type="protein sequence ID" value="MESCA001899-PA"/>
    <property type="gene ID" value="MESCA001899"/>
</dbReference>
<proteinExistence type="predicted"/>
<reference evidence="3" key="1">
    <citation type="submission" date="2013-02" db="EMBL/GenBank/DDBJ databases">
        <authorList>
            <person name="Hughes D."/>
        </authorList>
    </citation>
    <scope>NUCLEOTIDE SEQUENCE</scope>
    <source>
        <strain>Durham</strain>
        <strain evidence="3">NC isolate 2 -- Noor lab</strain>
    </source>
</reference>
<dbReference type="STRING" id="36166.T1GEX6"/>
<name>T1GEX6_MEGSC</name>
<dbReference type="PANTHER" id="PTHR43969:SF9">
    <property type="entry name" value="GLUTATHIONE S TRANSFERASE D10, ISOFORM A-RELATED"/>
    <property type="match status" value="1"/>
</dbReference>
<dbReference type="AlphaFoldDB" id="T1GEX6"/>
<organism evidence="2 3">
    <name type="scientific">Megaselia scalaris</name>
    <name type="common">Humpbacked fly</name>
    <name type="synonym">Phora scalaris</name>
    <dbReference type="NCBI Taxonomy" id="36166"/>
    <lineage>
        <taxon>Eukaryota</taxon>
        <taxon>Metazoa</taxon>
        <taxon>Ecdysozoa</taxon>
        <taxon>Arthropoda</taxon>
        <taxon>Hexapoda</taxon>
        <taxon>Insecta</taxon>
        <taxon>Pterygota</taxon>
        <taxon>Neoptera</taxon>
        <taxon>Endopterygota</taxon>
        <taxon>Diptera</taxon>
        <taxon>Brachycera</taxon>
        <taxon>Muscomorpha</taxon>
        <taxon>Platypezoidea</taxon>
        <taxon>Phoridae</taxon>
        <taxon>Megaseliini</taxon>
        <taxon>Megaselia</taxon>
    </lineage>
</organism>
<feature type="domain" description="GST N-terminal" evidence="1">
    <location>
        <begin position="1"/>
        <end position="80"/>
    </location>
</feature>
<dbReference type="Pfam" id="PF02798">
    <property type="entry name" value="GST_N"/>
    <property type="match status" value="1"/>
</dbReference>